<dbReference type="AlphaFoldDB" id="A0A378MVI1"/>
<evidence type="ECO:0000256" key="1">
    <source>
        <dbReference type="SAM" id="Phobius"/>
    </source>
</evidence>
<protein>
    <submittedName>
        <fullName evidence="2">Uncharacterized protein</fullName>
    </submittedName>
</protein>
<evidence type="ECO:0000313" key="7">
    <source>
        <dbReference type="Proteomes" id="UP000254802"/>
    </source>
</evidence>
<dbReference type="Proteomes" id="UP000254802">
    <property type="component" value="Unassembled WGS sequence"/>
</dbReference>
<keyword evidence="1" id="KW-0472">Membrane</keyword>
<accession>A0A378MVI1</accession>
<keyword evidence="1" id="KW-1133">Transmembrane helix</keyword>
<reference evidence="6 7" key="1">
    <citation type="submission" date="2018-06" db="EMBL/GenBank/DDBJ databases">
        <authorList>
            <consortium name="Pathogen Informatics"/>
            <person name="Doyle S."/>
        </authorList>
    </citation>
    <scope>NUCLEOTIDE SEQUENCE [LARGE SCALE GENOMIC DNA]</scope>
    <source>
        <strain evidence="2 7">NCTC10638</strain>
        <strain evidence="4 6">NCTC9380</strain>
    </source>
</reference>
<gene>
    <name evidence="2" type="ORF">NCTC10638_00876</name>
    <name evidence="3" type="ORF">NCTC10638_02648</name>
    <name evidence="4" type="ORF">NCTC9380_02224</name>
    <name evidence="5" type="ORF">NCTC9380_02869</name>
</gene>
<evidence type="ECO:0000313" key="3">
    <source>
        <dbReference type="EMBL" id="STY61433.1"/>
    </source>
</evidence>
<dbReference type="Proteomes" id="UP000254031">
    <property type="component" value="Unassembled WGS sequence"/>
</dbReference>
<sequence>MNDKRFTFKFLGVLMEAINITPKEIRKTMWTAAIILFLFAFIWKAPEFITAIRWW</sequence>
<name>A0A378MVI1_MANHA</name>
<keyword evidence="1" id="KW-0812">Transmembrane</keyword>
<dbReference type="EMBL" id="UGPN01000002">
    <property type="protein sequence ID" value="STY61433.1"/>
    <property type="molecule type" value="Genomic_DNA"/>
</dbReference>
<evidence type="ECO:0000313" key="4">
    <source>
        <dbReference type="EMBL" id="STY66893.1"/>
    </source>
</evidence>
<dbReference type="EMBL" id="UGPL01000006">
    <property type="protein sequence ID" value="STY67509.1"/>
    <property type="molecule type" value="Genomic_DNA"/>
</dbReference>
<evidence type="ECO:0000313" key="2">
    <source>
        <dbReference type="EMBL" id="STY59697.1"/>
    </source>
</evidence>
<dbReference type="EMBL" id="UGPN01000002">
    <property type="protein sequence ID" value="STY59697.1"/>
    <property type="molecule type" value="Genomic_DNA"/>
</dbReference>
<dbReference type="EMBL" id="UGPL01000006">
    <property type="protein sequence ID" value="STY66893.1"/>
    <property type="molecule type" value="Genomic_DNA"/>
</dbReference>
<proteinExistence type="predicted"/>
<organism evidence="2 7">
    <name type="scientific">Mannheimia haemolytica</name>
    <name type="common">Pasteurella haemolytica</name>
    <dbReference type="NCBI Taxonomy" id="75985"/>
    <lineage>
        <taxon>Bacteria</taxon>
        <taxon>Pseudomonadati</taxon>
        <taxon>Pseudomonadota</taxon>
        <taxon>Gammaproteobacteria</taxon>
        <taxon>Pasteurellales</taxon>
        <taxon>Pasteurellaceae</taxon>
        <taxon>Mannheimia</taxon>
    </lineage>
</organism>
<evidence type="ECO:0000313" key="5">
    <source>
        <dbReference type="EMBL" id="STY67509.1"/>
    </source>
</evidence>
<evidence type="ECO:0000313" key="6">
    <source>
        <dbReference type="Proteomes" id="UP000254031"/>
    </source>
</evidence>
<feature type="transmembrane region" description="Helical" evidence="1">
    <location>
        <begin position="28"/>
        <end position="45"/>
    </location>
</feature>